<gene>
    <name evidence="1" type="ORF">AK812_SmicGene9000</name>
</gene>
<reference evidence="1 2" key="1">
    <citation type="submission" date="2016-02" db="EMBL/GenBank/DDBJ databases">
        <title>Genome analysis of coral dinoflagellate symbionts highlights evolutionary adaptations to a symbiotic lifestyle.</title>
        <authorList>
            <person name="Aranda M."/>
            <person name="Li Y."/>
            <person name="Liew Y.J."/>
            <person name="Baumgarten S."/>
            <person name="Simakov O."/>
            <person name="Wilson M."/>
            <person name="Piel J."/>
            <person name="Ashoor H."/>
            <person name="Bougouffa S."/>
            <person name="Bajic V.B."/>
            <person name="Ryu T."/>
            <person name="Ravasi T."/>
            <person name="Bayer T."/>
            <person name="Micklem G."/>
            <person name="Kim H."/>
            <person name="Bhak J."/>
            <person name="Lajeunesse T.C."/>
            <person name="Voolstra C.R."/>
        </authorList>
    </citation>
    <scope>NUCLEOTIDE SEQUENCE [LARGE SCALE GENOMIC DNA]</scope>
    <source>
        <strain evidence="1 2">CCMP2467</strain>
    </source>
</reference>
<protein>
    <submittedName>
        <fullName evidence="1">Uncharacterized protein</fullName>
    </submittedName>
</protein>
<name>A0A1Q9EJJ9_SYMMI</name>
<dbReference type="InterPro" id="IPR029063">
    <property type="entry name" value="SAM-dependent_MTases_sf"/>
</dbReference>
<evidence type="ECO:0000313" key="1">
    <source>
        <dbReference type="EMBL" id="OLQ07577.1"/>
    </source>
</evidence>
<dbReference type="AlphaFoldDB" id="A0A1Q9EJJ9"/>
<comment type="caution">
    <text evidence="1">The sequence shown here is derived from an EMBL/GenBank/DDBJ whole genome shotgun (WGS) entry which is preliminary data.</text>
</comment>
<dbReference type="EMBL" id="LSRX01000136">
    <property type="protein sequence ID" value="OLQ07577.1"/>
    <property type="molecule type" value="Genomic_DNA"/>
</dbReference>
<organism evidence="1 2">
    <name type="scientific">Symbiodinium microadriaticum</name>
    <name type="common">Dinoflagellate</name>
    <name type="synonym">Zooxanthella microadriatica</name>
    <dbReference type="NCBI Taxonomy" id="2951"/>
    <lineage>
        <taxon>Eukaryota</taxon>
        <taxon>Sar</taxon>
        <taxon>Alveolata</taxon>
        <taxon>Dinophyceae</taxon>
        <taxon>Suessiales</taxon>
        <taxon>Symbiodiniaceae</taxon>
        <taxon>Symbiodinium</taxon>
    </lineage>
</organism>
<dbReference type="Gene3D" id="3.40.50.150">
    <property type="entry name" value="Vaccinia Virus protein VP39"/>
    <property type="match status" value="1"/>
</dbReference>
<sequence length="561" mass="61543">MYATMIDDLQPRTIIDIGSWAGGSALFFADFGQMLVGDAFSKVVSLDVTLKNVRENCWDELAPRRKVSSTVRHVLGTNFGSPQPLAPLPAELLVFESDQLQVKLAAGAVAIAVREAKKGGAAGLSGMWAEHLKILFQDAEAIEFLADAATQLARAHVPQEIQQVLGTVLRLQKQAAVPKDRLALHCFALHCLYPLAQLHAAVSGLREAGADDGQRLPRHGLREATRMSKAAFLTKLQEVAPELLPFVCMFYGRPSTYSWWDDQGRCRDVKQGEGCEQGLHPDDSLVAFLDDLYITTTPSRARSRLRARQGPGAWRHSRQQHDVAEVFVAGARRVKLPSMRPVAGAGVLWWDQAGFLEDCSPAWAGLPAFCLQQLAGVGGGAQAGDVSSARFQRCVVAQGAIQMGRQRRERLRMRRFCFGGAPQALLVRVCQIAGSWARACAWISNGGTVRKAWFARGDAHSSSNRPRTLQVWEFGQLAEQALFFLEAPGCPSLDEILVAYGRAKHHDTALFGAQVASPHFVSELGYAWRWGPIPGSNRPCLAQSRPDTTLIRLWRASRPVR</sequence>
<keyword evidence="2" id="KW-1185">Reference proteome</keyword>
<accession>A0A1Q9EJJ9</accession>
<dbReference type="Proteomes" id="UP000186817">
    <property type="component" value="Unassembled WGS sequence"/>
</dbReference>
<proteinExistence type="predicted"/>
<dbReference type="OrthoDB" id="186626at2759"/>
<evidence type="ECO:0000313" key="2">
    <source>
        <dbReference type="Proteomes" id="UP000186817"/>
    </source>
</evidence>
<dbReference type="SUPFAM" id="SSF53335">
    <property type="entry name" value="S-adenosyl-L-methionine-dependent methyltransferases"/>
    <property type="match status" value="1"/>
</dbReference>